<gene>
    <name evidence="1" type="ORF">CUESP1_1156</name>
</gene>
<dbReference type="Proteomes" id="UP000245423">
    <property type="component" value="Chromosome 1"/>
</dbReference>
<accession>A0A1M4PM62</accession>
<evidence type="ECO:0000313" key="2">
    <source>
        <dbReference type="Proteomes" id="UP000245423"/>
    </source>
</evidence>
<protein>
    <submittedName>
        <fullName evidence="1">Uncharacterized protein</fullName>
    </submittedName>
</protein>
<evidence type="ECO:0000313" key="1">
    <source>
        <dbReference type="EMBL" id="SHD76529.1"/>
    </source>
</evidence>
<dbReference type="EMBL" id="LT669839">
    <property type="protein sequence ID" value="SHD76529.1"/>
    <property type="molecule type" value="Genomic_DNA"/>
</dbReference>
<name>A0A1M4PM62_9FIRM</name>
<dbReference type="AlphaFoldDB" id="A0A1M4PM62"/>
<sequence>MEAITVAEVTLDGDNISVVFDAGVTVEEVTEAAEGLVEALGKFAGEGSTLEISGETFTLNEDFDLVALAKALLDGTSAEDFLTEGKPVSAAYTAKVFYKGTTVNLEGTVSFDVAEDDNAQ</sequence>
<organism evidence="1 2">
    <name type="scientific">[Clostridium] ultunense Esp</name>
    <dbReference type="NCBI Taxonomy" id="1288971"/>
    <lineage>
        <taxon>Bacteria</taxon>
        <taxon>Bacillati</taxon>
        <taxon>Bacillota</taxon>
        <taxon>Tissierellia</taxon>
        <taxon>Tissierellales</taxon>
        <taxon>Tepidimicrobiaceae</taxon>
        <taxon>Schnuerera</taxon>
    </lineage>
</organism>
<keyword evidence="2" id="KW-1185">Reference proteome</keyword>
<reference evidence="1 2" key="1">
    <citation type="submission" date="2016-11" db="EMBL/GenBank/DDBJ databases">
        <authorList>
            <person name="Manzoor S."/>
        </authorList>
    </citation>
    <scope>NUCLEOTIDE SEQUENCE [LARGE SCALE GENOMIC DNA]</scope>
    <source>
        <strain evidence="1">Clostridium ultunense strain Esp</strain>
    </source>
</reference>
<proteinExistence type="predicted"/>